<dbReference type="RefSeq" id="WP_090597665.1">
    <property type="nucleotide sequence ID" value="NZ_FNCS01000012.1"/>
</dbReference>
<name>A0A1G7Y567_9HYPH</name>
<protein>
    <recommendedName>
        <fullName evidence="4">HdeA/HdeB family protein</fullName>
    </recommendedName>
</protein>
<feature type="chain" id="PRO_5011569017" description="HdeA/HdeB family protein" evidence="1">
    <location>
        <begin position="23"/>
        <end position="109"/>
    </location>
</feature>
<dbReference type="OrthoDB" id="9939503at2"/>
<organism evidence="2 3">
    <name type="scientific">Pelagibacterium luteolum</name>
    <dbReference type="NCBI Taxonomy" id="440168"/>
    <lineage>
        <taxon>Bacteria</taxon>
        <taxon>Pseudomonadati</taxon>
        <taxon>Pseudomonadota</taxon>
        <taxon>Alphaproteobacteria</taxon>
        <taxon>Hyphomicrobiales</taxon>
        <taxon>Devosiaceae</taxon>
        <taxon>Pelagibacterium</taxon>
    </lineage>
</organism>
<evidence type="ECO:0000313" key="2">
    <source>
        <dbReference type="EMBL" id="SDG91618.1"/>
    </source>
</evidence>
<accession>A0A1G7Y567</accession>
<evidence type="ECO:0000256" key="1">
    <source>
        <dbReference type="SAM" id="SignalP"/>
    </source>
</evidence>
<feature type="signal peptide" evidence="1">
    <location>
        <begin position="1"/>
        <end position="22"/>
    </location>
</feature>
<reference evidence="2 3" key="1">
    <citation type="submission" date="2016-10" db="EMBL/GenBank/DDBJ databases">
        <authorList>
            <person name="de Groot N.N."/>
        </authorList>
    </citation>
    <scope>NUCLEOTIDE SEQUENCE [LARGE SCALE GENOMIC DNA]</scope>
    <source>
        <strain evidence="2 3">CGMCC 1.10267</strain>
    </source>
</reference>
<dbReference type="STRING" id="440168.SAMN04487974_11262"/>
<evidence type="ECO:0008006" key="4">
    <source>
        <dbReference type="Google" id="ProtNLM"/>
    </source>
</evidence>
<dbReference type="Proteomes" id="UP000199495">
    <property type="component" value="Unassembled WGS sequence"/>
</dbReference>
<gene>
    <name evidence="2" type="ORF">SAMN04487974_11262</name>
</gene>
<keyword evidence="3" id="KW-1185">Reference proteome</keyword>
<keyword evidence="1" id="KW-0732">Signal</keyword>
<proteinExistence type="predicted"/>
<evidence type="ECO:0000313" key="3">
    <source>
        <dbReference type="Proteomes" id="UP000199495"/>
    </source>
</evidence>
<dbReference type="AlphaFoldDB" id="A0A1G7Y567"/>
<sequence>MMRVLLGLAIGMAGLGIHPAAAQGLSEIDAINRCEAFVEESLRPEIGAAFKSSYKMVCYFGLIDPEIQAATELVCDRVASALGPAHRIIASFACHGTYELYRREAAGAQ</sequence>
<dbReference type="EMBL" id="FNCS01000012">
    <property type="protein sequence ID" value="SDG91618.1"/>
    <property type="molecule type" value="Genomic_DNA"/>
</dbReference>